<proteinExistence type="inferred from homology"/>
<dbReference type="PANTHER" id="PTHR43685:SF5">
    <property type="entry name" value="GLYCOSYLTRANSFERASE EPSE-RELATED"/>
    <property type="match status" value="1"/>
</dbReference>
<evidence type="ECO:0000313" key="6">
    <source>
        <dbReference type="Proteomes" id="UP001247805"/>
    </source>
</evidence>
<organism evidence="5 6">
    <name type="scientific">Paraglaciecola aquimarina</name>
    <dbReference type="NCBI Taxonomy" id="1235557"/>
    <lineage>
        <taxon>Bacteria</taxon>
        <taxon>Pseudomonadati</taxon>
        <taxon>Pseudomonadota</taxon>
        <taxon>Gammaproteobacteria</taxon>
        <taxon>Alteromonadales</taxon>
        <taxon>Alteromonadaceae</taxon>
        <taxon>Paraglaciecola</taxon>
    </lineage>
</organism>
<dbReference type="PANTHER" id="PTHR43685">
    <property type="entry name" value="GLYCOSYLTRANSFERASE"/>
    <property type="match status" value="1"/>
</dbReference>
<evidence type="ECO:0000256" key="1">
    <source>
        <dbReference type="ARBA" id="ARBA00006739"/>
    </source>
</evidence>
<dbReference type="Gene3D" id="3.90.550.10">
    <property type="entry name" value="Spore Coat Polysaccharide Biosynthesis Protein SpsA, Chain A"/>
    <property type="match status" value="1"/>
</dbReference>
<keyword evidence="2 5" id="KW-0328">Glycosyltransferase</keyword>
<feature type="domain" description="Glycosyltransferase 2-like" evidence="4">
    <location>
        <begin position="9"/>
        <end position="170"/>
    </location>
</feature>
<dbReference type="InterPro" id="IPR050834">
    <property type="entry name" value="Glycosyltransf_2"/>
</dbReference>
<dbReference type="SUPFAM" id="SSF53448">
    <property type="entry name" value="Nucleotide-diphospho-sugar transferases"/>
    <property type="match status" value="1"/>
</dbReference>
<dbReference type="EMBL" id="JAWDIO010000002">
    <property type="protein sequence ID" value="MDU0355992.1"/>
    <property type="molecule type" value="Genomic_DNA"/>
</dbReference>
<keyword evidence="3 5" id="KW-0808">Transferase</keyword>
<reference evidence="5 6" key="1">
    <citation type="submission" date="2023-10" db="EMBL/GenBank/DDBJ databases">
        <title>Glaciecola aquimarina strain GGW-M5 nov., isolated from a coastal seawater.</title>
        <authorList>
            <person name="Bayburt H."/>
            <person name="Kim J.M."/>
            <person name="Choi B.J."/>
            <person name="Jeon C.O."/>
        </authorList>
    </citation>
    <scope>NUCLEOTIDE SEQUENCE [LARGE SCALE GENOMIC DNA]</scope>
    <source>
        <strain evidence="5 6">KCTC 32108</strain>
    </source>
</reference>
<dbReference type="RefSeq" id="WP_316027502.1">
    <property type="nucleotide sequence ID" value="NZ_JAWDIO010000002.1"/>
</dbReference>
<protein>
    <submittedName>
        <fullName evidence="5">Glycosyltransferase family 2 protein</fullName>
        <ecNumber evidence="5">2.4.-.-</ecNumber>
    </submittedName>
</protein>
<comment type="similarity">
    <text evidence="1">Belongs to the glycosyltransferase 2 family.</text>
</comment>
<evidence type="ECO:0000256" key="3">
    <source>
        <dbReference type="ARBA" id="ARBA00022679"/>
    </source>
</evidence>
<comment type="caution">
    <text evidence="5">The sequence shown here is derived from an EMBL/GenBank/DDBJ whole genome shotgun (WGS) entry which is preliminary data.</text>
</comment>
<dbReference type="InterPro" id="IPR001173">
    <property type="entry name" value="Glyco_trans_2-like"/>
</dbReference>
<sequence length="335" mass="38131">MISPIVKVSICVAQYNRSTRIPESIRSLLNQDMTDFEVIVVNDGSPDPNVKLELEKFDDPRLTVIHQTNTGFVGAMRCAIENAKGEYIAIHGAGDVSLPKRISTQAAYLDAHADIGAVGAFYQNCNFDNGTTQILETRQGSEKTRLTIEDFAKNPIPFGHGEVMYRKSLYERVGGYRHFFRFAQDHDLWLRMAEHCDMALVPEVLYQRGYFAADGIATNIDKLIVQKLLSNFAMQIHEEKKLGKPDLVEKYGTQAGLFRQRTKAMAIYTSNKALCFLYQNDQKTAYKLSKFSVEEHSYWKNNLVLMVAKLALNERLHKVIVGLMKCHPRSEKWLK</sequence>
<evidence type="ECO:0000313" key="5">
    <source>
        <dbReference type="EMBL" id="MDU0355992.1"/>
    </source>
</evidence>
<evidence type="ECO:0000259" key="4">
    <source>
        <dbReference type="Pfam" id="PF00535"/>
    </source>
</evidence>
<name>A0ABU3T1D4_9ALTE</name>
<keyword evidence="6" id="KW-1185">Reference proteome</keyword>
<dbReference type="Proteomes" id="UP001247805">
    <property type="component" value="Unassembled WGS sequence"/>
</dbReference>
<evidence type="ECO:0000256" key="2">
    <source>
        <dbReference type="ARBA" id="ARBA00022676"/>
    </source>
</evidence>
<dbReference type="EC" id="2.4.-.-" evidence="5"/>
<dbReference type="InterPro" id="IPR029044">
    <property type="entry name" value="Nucleotide-diphossugar_trans"/>
</dbReference>
<dbReference type="Pfam" id="PF00535">
    <property type="entry name" value="Glycos_transf_2"/>
    <property type="match status" value="1"/>
</dbReference>
<gene>
    <name evidence="5" type="ORF">RS130_20725</name>
</gene>
<accession>A0ABU3T1D4</accession>
<dbReference type="GO" id="GO:0016757">
    <property type="term" value="F:glycosyltransferase activity"/>
    <property type="evidence" value="ECO:0007669"/>
    <property type="project" value="UniProtKB-KW"/>
</dbReference>